<reference evidence="1" key="1">
    <citation type="submission" date="2020-04" db="EMBL/GenBank/DDBJ databases">
        <title>A chromosome-scale assembly and high-density genetic map of the yellow drum (Nibea albiflora) genome.</title>
        <authorList>
            <person name="Xu D."/>
            <person name="Zhang W."/>
            <person name="Chen R."/>
            <person name="Tan P."/>
            <person name="Wang L."/>
            <person name="Song H."/>
            <person name="Tian L."/>
            <person name="Zhu Q."/>
            <person name="Wang B."/>
        </authorList>
    </citation>
    <scope>NUCLEOTIDE SEQUENCE</scope>
    <source>
        <strain evidence="1">ZJHYS-2018</strain>
    </source>
</reference>
<comment type="caution">
    <text evidence="1">The sequence shown here is derived from an EMBL/GenBank/DDBJ whole genome shotgun (WGS) entry which is preliminary data.</text>
</comment>
<name>A0ACB7EZB2_NIBAL</name>
<accession>A0ACB7EZB2</accession>
<protein>
    <submittedName>
        <fullName evidence="1">RNA-binding protein Musashi-like protein 1</fullName>
    </submittedName>
</protein>
<dbReference type="EMBL" id="CM024790">
    <property type="protein sequence ID" value="KAG8007487.1"/>
    <property type="molecule type" value="Genomic_DNA"/>
</dbReference>
<proteinExistence type="predicted"/>
<dbReference type="Proteomes" id="UP000805704">
    <property type="component" value="Chromosome 2"/>
</dbReference>
<organism evidence="1 2">
    <name type="scientific">Nibea albiflora</name>
    <name type="common">Yellow drum</name>
    <name type="synonym">Corvina albiflora</name>
    <dbReference type="NCBI Taxonomy" id="240163"/>
    <lineage>
        <taxon>Eukaryota</taxon>
        <taxon>Metazoa</taxon>
        <taxon>Chordata</taxon>
        <taxon>Craniata</taxon>
        <taxon>Vertebrata</taxon>
        <taxon>Euteleostomi</taxon>
        <taxon>Actinopterygii</taxon>
        <taxon>Neopterygii</taxon>
        <taxon>Teleostei</taxon>
        <taxon>Neoteleostei</taxon>
        <taxon>Acanthomorphata</taxon>
        <taxon>Eupercaria</taxon>
        <taxon>Sciaenidae</taxon>
        <taxon>Nibea</taxon>
    </lineage>
</organism>
<sequence>MSGAKARSDAPVAENVSGGGHSTAAPPRDRKPGGGVLKRLKSRRSQVDSRPVTEEDLRTQSAHITPEDVLGLRVATRGYLCKPEDNIYNIDFVRFKIRDLETSTVLFEIAKPPHTEDDEENREGDASAGRFVRYQFTPAFLRLRTVGATVEFTVGNRPLNNFRMIERHYFRDHLLKSFDFDFGFCIPNSRNTCEHIYEFPQLSESLVRQMVECPYETRPSWNTFQQSVVHQHARTGNNWTEGLKEYFCKFGEVKECMVMRDPVTKRSRGFGFVTYAEQAGVEKVLAQNRHELDSKTIDPKVAFPRRAQPKLVTRTKKIFVGGLSVNTTIEDVKHYFDQFGKVDDAMLMFDKTTNRHRGFGFVTFENEDVVEKVCEIHFHEINNKMVECKKAQPKEVMTPTGSARGRSRVMPYGMDAFMLGIGMLGYPGFQTTTYTSRSYSGIAPGYTYQFPEFHLERTPLLTSSHPPELAGQWLLTERKIKAVEQQSQVKLKSFPKRQTCPLSLTYPGYSFDENTIPLTAYGPMAAAAAAAVVRGSTPSRTAGFLGTSSPGPMADLYAAANQDSGVSSYISAASPAPSTGFSHGLGSRNSYYQGDYDGSRRLGRNAFFVAIASIIIGLVIIVTTCIVHFTTLTNPGHCRLVVIMDSEESMTGLSTAALVAIACNTFVAILLLLLCLIIYRACMVPSIPERVSVLAPSEGETRQMNEHKYLLTS</sequence>
<keyword evidence="2" id="KW-1185">Reference proteome</keyword>
<gene>
    <name evidence="1" type="primary">MSI1.2</name>
    <name evidence="1" type="ORF">GBF38_013045</name>
</gene>
<evidence type="ECO:0000313" key="1">
    <source>
        <dbReference type="EMBL" id="KAG8007487.1"/>
    </source>
</evidence>
<evidence type="ECO:0000313" key="2">
    <source>
        <dbReference type="Proteomes" id="UP000805704"/>
    </source>
</evidence>